<evidence type="ECO:0000256" key="10">
    <source>
        <dbReference type="ARBA" id="ARBA00022842"/>
    </source>
</evidence>
<evidence type="ECO:0000256" key="1">
    <source>
        <dbReference type="ARBA" id="ARBA00000443"/>
    </source>
</evidence>
<dbReference type="Gene3D" id="3.40.120.10">
    <property type="entry name" value="Alpha-D-Glucose-1,6-Bisphosphate, subunit A, domain 3"/>
    <property type="match status" value="3"/>
</dbReference>
<keyword evidence="21" id="KW-1185">Reference proteome</keyword>
<dbReference type="GO" id="GO:0006166">
    <property type="term" value="P:purine ribonucleoside salvage"/>
    <property type="evidence" value="ECO:0007669"/>
    <property type="project" value="TreeGrafter"/>
</dbReference>
<keyword evidence="7" id="KW-0313">Glucose metabolism</keyword>
<name>A0A1W5ZSA4_9BACI</name>
<dbReference type="Proteomes" id="UP000192527">
    <property type="component" value="Chromosome"/>
</dbReference>
<dbReference type="PROSITE" id="PS00710">
    <property type="entry name" value="PGM_PMM"/>
    <property type="match status" value="1"/>
</dbReference>
<evidence type="ECO:0000259" key="18">
    <source>
        <dbReference type="Pfam" id="PF02879"/>
    </source>
</evidence>
<dbReference type="Gene3D" id="3.30.310.50">
    <property type="entry name" value="Alpha-D-phosphohexomutase, C-terminal domain"/>
    <property type="match status" value="1"/>
</dbReference>
<keyword evidence="11" id="KW-0413">Isomerase</keyword>
<dbReference type="Pfam" id="PF00408">
    <property type="entry name" value="PGM_PMM_IV"/>
    <property type="match status" value="1"/>
</dbReference>
<dbReference type="CDD" id="cd05799">
    <property type="entry name" value="PGM2"/>
    <property type="match status" value="1"/>
</dbReference>
<proteinExistence type="inferred from homology"/>
<dbReference type="InterPro" id="IPR005846">
    <property type="entry name" value="A-D-PHexomutase_a/b/a-III"/>
</dbReference>
<organism evidence="20 21">
    <name type="scientific">Halobacillus mangrovi</name>
    <dbReference type="NCBI Taxonomy" id="402384"/>
    <lineage>
        <taxon>Bacteria</taxon>
        <taxon>Bacillati</taxon>
        <taxon>Bacillota</taxon>
        <taxon>Bacilli</taxon>
        <taxon>Bacillales</taxon>
        <taxon>Bacillaceae</taxon>
        <taxon>Halobacillus</taxon>
    </lineage>
</organism>
<dbReference type="GO" id="GO:0004614">
    <property type="term" value="F:phosphoglucomutase activity"/>
    <property type="evidence" value="ECO:0007669"/>
    <property type="project" value="UniProtKB-EC"/>
</dbReference>
<evidence type="ECO:0000256" key="2">
    <source>
        <dbReference type="ARBA" id="ARBA00001946"/>
    </source>
</evidence>
<comment type="pathway">
    <text evidence="4">Lipid metabolism.</text>
</comment>
<dbReference type="RefSeq" id="WP_085028455.1">
    <property type="nucleotide sequence ID" value="NZ_CP020772.1"/>
</dbReference>
<feature type="domain" description="Alpha-D-phosphohexomutase alpha/beta/alpha" evidence="18">
    <location>
        <begin position="207"/>
        <end position="313"/>
    </location>
</feature>
<evidence type="ECO:0000256" key="8">
    <source>
        <dbReference type="ARBA" id="ARBA00022553"/>
    </source>
</evidence>
<evidence type="ECO:0000259" key="17">
    <source>
        <dbReference type="Pfam" id="PF02878"/>
    </source>
</evidence>
<dbReference type="STRING" id="402384.HM131_04710"/>
<evidence type="ECO:0000256" key="13">
    <source>
        <dbReference type="ARBA" id="ARBA00041398"/>
    </source>
</evidence>
<dbReference type="EC" id="5.4.2.2" evidence="6"/>
<dbReference type="InterPro" id="IPR016055">
    <property type="entry name" value="A-D-PHexomutase_a/b/a-I/II/III"/>
</dbReference>
<accession>A0A1W5ZSA4</accession>
<dbReference type="InterPro" id="IPR005841">
    <property type="entry name" value="Alpha-D-phosphohexomutase_SF"/>
</dbReference>
<evidence type="ECO:0000256" key="15">
    <source>
        <dbReference type="RuleBase" id="RU004326"/>
    </source>
</evidence>
<feature type="domain" description="Alpha-D-phosphohexomutase alpha/beta/alpha" evidence="17">
    <location>
        <begin position="42"/>
        <end position="177"/>
    </location>
</feature>
<dbReference type="InterPro" id="IPR016066">
    <property type="entry name" value="A-D-PHexomutase_CS"/>
</dbReference>
<dbReference type="PRINTS" id="PR00509">
    <property type="entry name" value="PGMPMM"/>
</dbReference>
<comment type="catalytic activity">
    <reaction evidence="1">
        <text>alpha-D-glucose 1-phosphate = alpha-D-glucose 6-phosphate</text>
        <dbReference type="Rhea" id="RHEA:23536"/>
        <dbReference type="ChEBI" id="CHEBI:58225"/>
        <dbReference type="ChEBI" id="CHEBI:58601"/>
        <dbReference type="EC" id="5.4.2.2"/>
    </reaction>
</comment>
<protein>
    <recommendedName>
        <fullName evidence="12">Phosphoglucomutase</fullName>
        <ecNumber evidence="6">5.4.2.2</ecNumber>
    </recommendedName>
    <alternativeName>
        <fullName evidence="14">Alpha-phosphoglucomutase</fullName>
    </alternativeName>
    <alternativeName>
        <fullName evidence="13">Glucose phosphomutase</fullName>
    </alternativeName>
</protein>
<dbReference type="Pfam" id="PF02880">
    <property type="entry name" value="PGM_PMM_III"/>
    <property type="match status" value="1"/>
</dbReference>
<dbReference type="KEGG" id="hmn:HM131_04710"/>
<keyword evidence="8" id="KW-0597">Phosphoprotein</keyword>
<evidence type="ECO:0000256" key="12">
    <source>
        <dbReference type="ARBA" id="ARBA00039995"/>
    </source>
</evidence>
<comment type="pathway">
    <text evidence="3">Glycolipid metabolism; diglucosyl-diacylglycerol biosynthesis.</text>
</comment>
<dbReference type="AlphaFoldDB" id="A0A1W5ZSA4"/>
<dbReference type="Pfam" id="PF02879">
    <property type="entry name" value="PGM_PMM_II"/>
    <property type="match status" value="1"/>
</dbReference>
<evidence type="ECO:0000256" key="7">
    <source>
        <dbReference type="ARBA" id="ARBA00022526"/>
    </source>
</evidence>
<keyword evidence="7" id="KW-0119">Carbohydrate metabolism</keyword>
<evidence type="ECO:0000256" key="3">
    <source>
        <dbReference type="ARBA" id="ARBA00005164"/>
    </source>
</evidence>
<evidence type="ECO:0000256" key="5">
    <source>
        <dbReference type="ARBA" id="ARBA00010231"/>
    </source>
</evidence>
<dbReference type="InterPro" id="IPR036900">
    <property type="entry name" value="A-D-PHexomutase_C_sf"/>
</dbReference>
<dbReference type="GO" id="GO:0006006">
    <property type="term" value="P:glucose metabolic process"/>
    <property type="evidence" value="ECO:0007669"/>
    <property type="project" value="UniProtKB-KW"/>
</dbReference>
<evidence type="ECO:0000256" key="6">
    <source>
        <dbReference type="ARBA" id="ARBA00012728"/>
    </source>
</evidence>
<dbReference type="SUPFAM" id="SSF55957">
    <property type="entry name" value="Phosphoglucomutase, C-terminal domain"/>
    <property type="match status" value="1"/>
</dbReference>
<dbReference type="InterPro" id="IPR005843">
    <property type="entry name" value="A-D-PHexomutase_C"/>
</dbReference>
<evidence type="ECO:0000313" key="21">
    <source>
        <dbReference type="Proteomes" id="UP000192527"/>
    </source>
</evidence>
<dbReference type="OrthoDB" id="9806956at2"/>
<evidence type="ECO:0000259" key="16">
    <source>
        <dbReference type="Pfam" id="PF00408"/>
    </source>
</evidence>
<dbReference type="PANTHER" id="PTHR45745:SF1">
    <property type="entry name" value="PHOSPHOGLUCOMUTASE 2B-RELATED"/>
    <property type="match status" value="1"/>
</dbReference>
<evidence type="ECO:0000256" key="14">
    <source>
        <dbReference type="ARBA" id="ARBA00041467"/>
    </source>
</evidence>
<gene>
    <name evidence="20" type="ORF">HM131_04710</name>
</gene>
<feature type="domain" description="Alpha-D-phosphohexomutase alpha/beta/alpha" evidence="19">
    <location>
        <begin position="320"/>
        <end position="442"/>
    </location>
</feature>
<evidence type="ECO:0000313" key="20">
    <source>
        <dbReference type="EMBL" id="ARI76178.1"/>
    </source>
</evidence>
<dbReference type="PANTHER" id="PTHR45745">
    <property type="entry name" value="PHOSPHOMANNOMUTASE 45A"/>
    <property type="match status" value="1"/>
</dbReference>
<dbReference type="GO" id="GO:0008973">
    <property type="term" value="F:phosphopentomutase activity"/>
    <property type="evidence" value="ECO:0007669"/>
    <property type="project" value="TreeGrafter"/>
</dbReference>
<reference evidence="20 21" key="1">
    <citation type="submission" date="2017-04" db="EMBL/GenBank/DDBJ databases">
        <title>The whole genome sequencing and assembly of Halobacillus mangrovi strain.</title>
        <authorList>
            <person name="Lee S.-J."/>
            <person name="Park M.-K."/>
            <person name="Kim J.-Y."/>
            <person name="Lee Y.-J."/>
            <person name="Yi H."/>
            <person name="Bahn Y.-S."/>
            <person name="Kim J.F."/>
            <person name="Lee D.-W."/>
        </authorList>
    </citation>
    <scope>NUCLEOTIDE SEQUENCE [LARGE SCALE GENOMIC DNA]</scope>
    <source>
        <strain evidence="20 21">KTB 131</strain>
    </source>
</reference>
<dbReference type="InterPro" id="IPR005845">
    <property type="entry name" value="A-D-PHexomutase_a/b/a-II"/>
</dbReference>
<dbReference type="SUPFAM" id="SSF53738">
    <property type="entry name" value="Phosphoglucomutase, first 3 domains"/>
    <property type="match status" value="3"/>
</dbReference>
<keyword evidence="9 15" id="KW-0479">Metal-binding</keyword>
<dbReference type="GO" id="GO:0000287">
    <property type="term" value="F:magnesium ion binding"/>
    <property type="evidence" value="ECO:0007669"/>
    <property type="project" value="InterPro"/>
</dbReference>
<dbReference type="EMBL" id="CP020772">
    <property type="protein sequence ID" value="ARI76178.1"/>
    <property type="molecule type" value="Genomic_DNA"/>
</dbReference>
<evidence type="ECO:0000256" key="9">
    <source>
        <dbReference type="ARBA" id="ARBA00022723"/>
    </source>
</evidence>
<keyword evidence="10 15" id="KW-0460">Magnesium</keyword>
<feature type="domain" description="Alpha-D-phosphohexomutase C-terminal" evidence="16">
    <location>
        <begin position="483"/>
        <end position="544"/>
    </location>
</feature>
<evidence type="ECO:0000259" key="19">
    <source>
        <dbReference type="Pfam" id="PF02880"/>
    </source>
</evidence>
<dbReference type="Pfam" id="PF02878">
    <property type="entry name" value="PGM_PMM_I"/>
    <property type="match status" value="1"/>
</dbReference>
<sequence length="568" mass="63564">MWKNEYNRWKEFGQLDEKLSNQLAEIDSDEQSLEDAFYKNLEFGTGGMRGKLGPGTNRMNIYTIRRAAEGLASYVNDRGLSNRGVAIAYDSRYMSKEFAVETARVLGHHGIPSYVFTSLRPTPELSFAVRYLQTAAGVVITASHNPPEYNGFKAYNEDGGQLPPKQAESMISFVNKVEDELNVEAADKEELEKNGLLNWVDEKVDNAYLEKLKSVTVQPDIEKNISLVFTPLHGTARDLVEKGLMQSGFSSIHIVEEQAQPDPEFSTVESPNPEEHQAFAMAIDQGNAIGADLLLATDPDADRMGVAVPDENGEFKVLTGNQTGALMLDYILEHTPNLPDNGQLIKTIVTSEFGRVIANHHNVSTLDVLTGFKFIGEKIREYEQTGDHKFLFGYEESYGYLVKDFARDKDAVQACVLIAEVGAYYKNQGKTLLDALDELYQKHGYFLEDLLSVKLDGKSGAEKIKQIMDDFREADIKEVGGKKVVAVEDYATTERRYVEDGTVEEIDLPTSNVLKFILEDDCWFCLRPSGTEPKIKFYFGVKTSSMTDSEKLLESLKSTVNERLHALI</sequence>
<comment type="cofactor">
    <cofactor evidence="2">
        <name>Mg(2+)</name>
        <dbReference type="ChEBI" id="CHEBI:18420"/>
    </cofactor>
</comment>
<comment type="similarity">
    <text evidence="5 15">Belongs to the phosphohexose mutase family.</text>
</comment>
<evidence type="ECO:0000256" key="4">
    <source>
        <dbReference type="ARBA" id="ARBA00005189"/>
    </source>
</evidence>
<evidence type="ECO:0000256" key="11">
    <source>
        <dbReference type="ARBA" id="ARBA00023235"/>
    </source>
</evidence>
<dbReference type="InterPro" id="IPR005844">
    <property type="entry name" value="A-D-PHexomutase_a/b/a-I"/>
</dbReference>